<dbReference type="Proteomes" id="UP000712080">
    <property type="component" value="Unassembled WGS sequence"/>
</dbReference>
<dbReference type="InterPro" id="IPR045474">
    <property type="entry name" value="GEVED"/>
</dbReference>
<dbReference type="EMBL" id="JAAMPU010000108">
    <property type="protein sequence ID" value="NMH29633.1"/>
    <property type="molecule type" value="Genomic_DNA"/>
</dbReference>
<evidence type="ECO:0000259" key="5">
    <source>
        <dbReference type="Pfam" id="PF20009"/>
    </source>
</evidence>
<evidence type="ECO:0000256" key="2">
    <source>
        <dbReference type="SAM" id="SignalP"/>
    </source>
</evidence>
<reference evidence="6" key="1">
    <citation type="submission" date="2020-02" db="EMBL/GenBank/DDBJ databases">
        <title>Flavobacterium sp. genome.</title>
        <authorList>
            <person name="Jung H.S."/>
            <person name="Baek J.H."/>
            <person name="Jeon C.O."/>
        </authorList>
    </citation>
    <scope>NUCLEOTIDE SEQUENCE</scope>
    <source>
        <strain evidence="6">SE-s28</strain>
    </source>
</reference>
<organism evidence="6 7">
    <name type="scientific">Flavobacterium silvaticum</name>
    <dbReference type="NCBI Taxonomy" id="1852020"/>
    <lineage>
        <taxon>Bacteria</taxon>
        <taxon>Pseudomonadati</taxon>
        <taxon>Bacteroidota</taxon>
        <taxon>Flavobacteriia</taxon>
        <taxon>Flavobacteriales</taxon>
        <taxon>Flavobacteriaceae</taxon>
        <taxon>Flavobacterium</taxon>
    </lineage>
</organism>
<dbReference type="NCBIfam" id="TIGR04183">
    <property type="entry name" value="Por_Secre_tail"/>
    <property type="match status" value="1"/>
</dbReference>
<feature type="signal peptide" evidence="2">
    <location>
        <begin position="1"/>
        <end position="18"/>
    </location>
</feature>
<dbReference type="Pfam" id="PF20009">
    <property type="entry name" value="GEVED"/>
    <property type="match status" value="1"/>
</dbReference>
<dbReference type="RefSeq" id="WP_169528713.1">
    <property type="nucleotide sequence ID" value="NZ_JAAMPU010000108.1"/>
</dbReference>
<dbReference type="InterPro" id="IPR036116">
    <property type="entry name" value="FN3_sf"/>
</dbReference>
<protein>
    <submittedName>
        <fullName evidence="6">T9SS type A sorting domain-containing protein</fullName>
    </submittedName>
</protein>
<dbReference type="SUPFAM" id="SSF55486">
    <property type="entry name" value="Metalloproteases ('zincins'), catalytic domain"/>
    <property type="match status" value="1"/>
</dbReference>
<comment type="caution">
    <text evidence="6">The sequence shown here is derived from an EMBL/GenBank/DDBJ whole genome shotgun (WGS) entry which is preliminary data.</text>
</comment>
<evidence type="ECO:0000313" key="7">
    <source>
        <dbReference type="Proteomes" id="UP000712080"/>
    </source>
</evidence>
<name>A0A972FVT4_9FLAO</name>
<proteinExistence type="predicted"/>
<dbReference type="Gene3D" id="2.60.40.10">
    <property type="entry name" value="Immunoglobulins"/>
    <property type="match status" value="1"/>
</dbReference>
<feature type="domain" description="Secretion system C-terminal sorting" evidence="4">
    <location>
        <begin position="568"/>
        <end position="633"/>
    </location>
</feature>
<dbReference type="InterPro" id="IPR026444">
    <property type="entry name" value="Secre_tail"/>
</dbReference>
<dbReference type="Gene3D" id="3.40.390.10">
    <property type="entry name" value="Collagenase (Catalytic Domain)"/>
    <property type="match status" value="1"/>
</dbReference>
<dbReference type="InterPro" id="IPR008754">
    <property type="entry name" value="Peptidase_M43"/>
</dbReference>
<accession>A0A972FVT4</accession>
<dbReference type="Pfam" id="PF18962">
    <property type="entry name" value="Por_Secre_tail"/>
    <property type="match status" value="1"/>
</dbReference>
<evidence type="ECO:0000313" key="6">
    <source>
        <dbReference type="EMBL" id="NMH29633.1"/>
    </source>
</evidence>
<evidence type="ECO:0000259" key="3">
    <source>
        <dbReference type="Pfam" id="PF05572"/>
    </source>
</evidence>
<dbReference type="GO" id="GO:0008237">
    <property type="term" value="F:metallopeptidase activity"/>
    <property type="evidence" value="ECO:0007669"/>
    <property type="project" value="InterPro"/>
</dbReference>
<dbReference type="SUPFAM" id="SSF49265">
    <property type="entry name" value="Fibronectin type III"/>
    <property type="match status" value="1"/>
</dbReference>
<keyword evidence="1 2" id="KW-0732">Signal</keyword>
<sequence>MKSLLSLFSVLFSAASFSQFSCGTSPESFSSELARRERISNLAPLFQAREMAGNNLYSIPIKPHLFSNNDGSNGVSFTQLNDALAELNRRFAQIGVVFYFSGTEFEQTASSDFNAGTQDEEIEDGFYEQFGATNAINLYIAQTVLVGGSGVGGYSFLNPQWQQYNRVWVVTGQLNDNKTTPHEFGHYFGLPHTFNNSDSNIITQRELVTRSFSEILPRKNANCGNAGDFICDTESDPFNVSPSAANCIYTGSETDANGDLFHPQNNNYMDYRWCPPYAYTTGQYNRMTEGAMLVTNANDFTLDAPETAQDAPQQPVVSNEDYSILVSWTDVSDVETGFIIERAENPSGPFIPIGGVEANAVVYHDVDGVAGVTYFYRIKPSNSAANYSGVSSGIVAPGCGNLNGQTCSLVVNPSEAAWNINRFILTRDGVELIDNGPSGCSENGIGNFYADVFADILPGDQLDFNARSTTGPGNTGFNVIGRLWVDWNQNSIFEETELLEDASSFAQVSGSFMVPEDISEGSYRLRVGLSAGSYLEPCGVDFGELEDYRLVYAPLAVGQPVSQFGISVFPNPTRHLLEIKSSDTLKNITVFDASGKKVLDLNGQKTIDVNSLEVGFYMLRATSDNGTSVAKFIKE</sequence>
<feature type="chain" id="PRO_5037766523" evidence="2">
    <location>
        <begin position="19"/>
        <end position="635"/>
    </location>
</feature>
<feature type="domain" description="GEVED" evidence="5">
    <location>
        <begin position="482"/>
        <end position="550"/>
    </location>
</feature>
<evidence type="ECO:0000256" key="1">
    <source>
        <dbReference type="ARBA" id="ARBA00022729"/>
    </source>
</evidence>
<dbReference type="InterPro" id="IPR013783">
    <property type="entry name" value="Ig-like_fold"/>
</dbReference>
<keyword evidence="7" id="KW-1185">Reference proteome</keyword>
<dbReference type="AlphaFoldDB" id="A0A972FVT4"/>
<gene>
    <name evidence="6" type="ORF">G6047_16455</name>
</gene>
<dbReference type="Pfam" id="PF05572">
    <property type="entry name" value="Peptidase_M43"/>
    <property type="match status" value="1"/>
</dbReference>
<evidence type="ECO:0000259" key="4">
    <source>
        <dbReference type="Pfam" id="PF18962"/>
    </source>
</evidence>
<feature type="domain" description="Peptidase M43 pregnancy-associated plasma-A" evidence="3">
    <location>
        <begin position="164"/>
        <end position="289"/>
    </location>
</feature>
<dbReference type="InterPro" id="IPR024079">
    <property type="entry name" value="MetalloPept_cat_dom_sf"/>
</dbReference>